<dbReference type="EMBL" id="CADCUV010000093">
    <property type="protein sequence ID" value="CAA9416252.1"/>
    <property type="molecule type" value="Genomic_DNA"/>
</dbReference>
<dbReference type="InterPro" id="IPR036390">
    <property type="entry name" value="WH_DNA-bd_sf"/>
</dbReference>
<dbReference type="InterPro" id="IPR005149">
    <property type="entry name" value="Tscrpt_reg_PadR_N"/>
</dbReference>
<dbReference type="InterPro" id="IPR036388">
    <property type="entry name" value="WH-like_DNA-bd_sf"/>
</dbReference>
<gene>
    <name evidence="2" type="ORF">AVDCRST_MAG22-2232</name>
</gene>
<accession>A0A6J4PHC3</accession>
<organism evidence="2">
    <name type="scientific">uncultured Rubrobacteraceae bacterium</name>
    <dbReference type="NCBI Taxonomy" id="349277"/>
    <lineage>
        <taxon>Bacteria</taxon>
        <taxon>Bacillati</taxon>
        <taxon>Actinomycetota</taxon>
        <taxon>Rubrobacteria</taxon>
        <taxon>Rubrobacterales</taxon>
        <taxon>Rubrobacteraceae</taxon>
        <taxon>environmental samples</taxon>
    </lineage>
</organism>
<dbReference type="PANTHER" id="PTHR33169">
    <property type="entry name" value="PADR-FAMILY TRANSCRIPTIONAL REGULATOR"/>
    <property type="match status" value="1"/>
</dbReference>
<name>A0A6J4PHC3_9ACTN</name>
<sequence>MGGDEVSRGGSGGPGDLLPLTPVALNVLLALADGERHGYGIMLEVRERTGGRVRLGPGTLYGAIKRLKEGGVIEESGARSGPGEAPDDERRRYYRLTGFGAEVLAAEVERLDGLVRAARRKGAFPAPKSRPSPEGA</sequence>
<protein>
    <submittedName>
        <fullName evidence="2">Transcriptional regulator, PadR family</fullName>
    </submittedName>
</protein>
<feature type="domain" description="Transcription regulator PadR N-terminal" evidence="1">
    <location>
        <begin position="27"/>
        <end position="105"/>
    </location>
</feature>
<evidence type="ECO:0000313" key="2">
    <source>
        <dbReference type="EMBL" id="CAA9416252.1"/>
    </source>
</evidence>
<evidence type="ECO:0000259" key="1">
    <source>
        <dbReference type="Pfam" id="PF03551"/>
    </source>
</evidence>
<dbReference type="InterPro" id="IPR052509">
    <property type="entry name" value="Metal_resp_DNA-bind_regulator"/>
</dbReference>
<reference evidence="2" key="1">
    <citation type="submission" date="2020-02" db="EMBL/GenBank/DDBJ databases">
        <authorList>
            <person name="Meier V. D."/>
        </authorList>
    </citation>
    <scope>NUCLEOTIDE SEQUENCE</scope>
    <source>
        <strain evidence="2">AVDCRST_MAG22</strain>
    </source>
</reference>
<dbReference type="Pfam" id="PF03551">
    <property type="entry name" value="PadR"/>
    <property type="match status" value="1"/>
</dbReference>
<dbReference type="SUPFAM" id="SSF46785">
    <property type="entry name" value="Winged helix' DNA-binding domain"/>
    <property type="match status" value="1"/>
</dbReference>
<dbReference type="PANTHER" id="PTHR33169:SF13">
    <property type="entry name" value="PADR-FAMILY TRANSCRIPTIONAL REGULATOR"/>
    <property type="match status" value="1"/>
</dbReference>
<dbReference type="Gene3D" id="1.10.10.10">
    <property type="entry name" value="Winged helix-like DNA-binding domain superfamily/Winged helix DNA-binding domain"/>
    <property type="match status" value="1"/>
</dbReference>
<proteinExistence type="predicted"/>
<dbReference type="AlphaFoldDB" id="A0A6J4PHC3"/>